<keyword evidence="3" id="KW-0315">Glutamine amidotransferase</keyword>
<dbReference type="InterPro" id="IPR029055">
    <property type="entry name" value="Ntn_hydrolases_N"/>
</dbReference>
<dbReference type="Pfam" id="PF13537">
    <property type="entry name" value="GATase_7"/>
    <property type="match status" value="1"/>
</dbReference>
<dbReference type="Pfam" id="PF00733">
    <property type="entry name" value="Asn_synthase"/>
    <property type="match status" value="1"/>
</dbReference>
<dbReference type="KEGG" id="dci:103505136"/>
<dbReference type="GO" id="GO:0004066">
    <property type="term" value="F:asparagine synthase (glutamine-hydrolyzing) activity"/>
    <property type="evidence" value="ECO:0007669"/>
    <property type="project" value="InterPro"/>
</dbReference>
<dbReference type="PROSITE" id="PS51278">
    <property type="entry name" value="GATASE_TYPE_2"/>
    <property type="match status" value="1"/>
</dbReference>
<reference evidence="6" key="1">
    <citation type="submission" date="2025-08" db="UniProtKB">
        <authorList>
            <consortium name="RefSeq"/>
        </authorList>
    </citation>
    <scope>IDENTIFICATION</scope>
</reference>
<name>A0A3Q0IJG1_DIACI</name>
<dbReference type="PANTHER" id="PTHR45937:SF1">
    <property type="entry name" value="ASPARAGINE SYNTHETASE DOMAIN-CONTAINING PROTEIN 1"/>
    <property type="match status" value="1"/>
</dbReference>
<accession>A0A3Q0IJG1</accession>
<organism evidence="5 6">
    <name type="scientific">Diaphorina citri</name>
    <name type="common">Asian citrus psyllid</name>
    <dbReference type="NCBI Taxonomy" id="121845"/>
    <lineage>
        <taxon>Eukaryota</taxon>
        <taxon>Metazoa</taxon>
        <taxon>Ecdysozoa</taxon>
        <taxon>Arthropoda</taxon>
        <taxon>Hexapoda</taxon>
        <taxon>Insecta</taxon>
        <taxon>Pterygota</taxon>
        <taxon>Neoptera</taxon>
        <taxon>Paraneoptera</taxon>
        <taxon>Hemiptera</taxon>
        <taxon>Sternorrhyncha</taxon>
        <taxon>Psylloidea</taxon>
        <taxon>Psyllidae</taxon>
        <taxon>Diaphorininae</taxon>
        <taxon>Diaphorina</taxon>
    </lineage>
</organism>
<dbReference type="Gene3D" id="3.60.20.10">
    <property type="entry name" value="Glutamine Phosphoribosylpyrophosphate, subunit 1, domain 1"/>
    <property type="match status" value="1"/>
</dbReference>
<keyword evidence="2" id="KW-0061">Asparagine biosynthesis</keyword>
<dbReference type="InterPro" id="IPR014729">
    <property type="entry name" value="Rossmann-like_a/b/a_fold"/>
</dbReference>
<keyword evidence="1" id="KW-0028">Amino-acid biosynthesis</keyword>
<dbReference type="InterPro" id="IPR017932">
    <property type="entry name" value="GATase_2_dom"/>
</dbReference>
<feature type="domain" description="Glutamine amidotransferase type-2" evidence="4">
    <location>
        <begin position="2"/>
        <end position="235"/>
    </location>
</feature>
<dbReference type="RefSeq" id="XP_026676307.1">
    <property type="nucleotide sequence ID" value="XM_026820506.1"/>
</dbReference>
<dbReference type="SUPFAM" id="SSF56235">
    <property type="entry name" value="N-terminal nucleophile aminohydrolases (Ntn hydrolases)"/>
    <property type="match status" value="1"/>
</dbReference>
<dbReference type="InterPro" id="IPR001962">
    <property type="entry name" value="Asn_synthase"/>
</dbReference>
<dbReference type="STRING" id="121845.A0A3Q0IJG1"/>
<dbReference type="PaxDb" id="121845-A0A3Q0IJG1"/>
<evidence type="ECO:0000259" key="4">
    <source>
        <dbReference type="PROSITE" id="PS51278"/>
    </source>
</evidence>
<protein>
    <submittedName>
        <fullName evidence="6">Asparagine synthetase domain-containing protein CG17486</fullName>
    </submittedName>
</protein>
<dbReference type="GeneID" id="103505136"/>
<dbReference type="InterPro" id="IPR051857">
    <property type="entry name" value="Asn_synthetase_domain"/>
</dbReference>
<evidence type="ECO:0000256" key="1">
    <source>
        <dbReference type="ARBA" id="ARBA00022605"/>
    </source>
</evidence>
<gene>
    <name evidence="6" type="primary">LOC103505136</name>
</gene>
<evidence type="ECO:0000256" key="2">
    <source>
        <dbReference type="ARBA" id="ARBA00022888"/>
    </source>
</evidence>
<proteinExistence type="predicted"/>
<sequence length="501" mass="56165">MCGIFCLLQSGADKSTTQVSAPLPIIDVCQEAIQRRGPDSFKQLTISEDCATCTFLASVRWTQGVTISPQPLEDVDGNVLLWNGDVYNFTSEDNKTIESTSESDSLQVLQRFASHGVLKTLKHIQGPYSFIFLDKKNKQLWFGKDPIGRHSLLLKCTPTSILVTSVAHKSIPRIEEIPNTHIYSVDITCPDFQLGLKEHKWKRNISICPILKSYHPKEPSTDPTPPEEVVDFFANVNITAGGDKAVLMKTLDTYPLFCDNVAELTKLLTQSVEKRVRTQPSHCVQCVEPCGHCKTGVLFSGGIDSTVIALLANQFVPSSEPIDLLNVAFEKNQNYNVPDRLTGLSSLQELTTLCPDRQWNFVEINISRRELEDQRHCHIKDVIYPLDTVLDDSLGCAVWFAARGVGRLGSCDFWFSSQVLLLGMGADELLGGYTRHRTILRHCSNDWSALRAQLEHEVLNISRRNLGRDNRVVCDHGRQSRTPFLDEPVVAFLLSLPSWQR</sequence>
<dbReference type="AlphaFoldDB" id="A0A3Q0IJG1"/>
<dbReference type="PANTHER" id="PTHR45937">
    <property type="entry name" value="ASPARAGINE SYNTHETASE DOMAIN-CONTAINING PROTEIN 1"/>
    <property type="match status" value="1"/>
</dbReference>
<evidence type="ECO:0000313" key="5">
    <source>
        <dbReference type="Proteomes" id="UP000079169"/>
    </source>
</evidence>
<dbReference type="SUPFAM" id="SSF52402">
    <property type="entry name" value="Adenine nucleotide alpha hydrolases-like"/>
    <property type="match status" value="1"/>
</dbReference>
<keyword evidence="5" id="KW-1185">Reference proteome</keyword>
<dbReference type="Proteomes" id="UP000079169">
    <property type="component" value="Unplaced"/>
</dbReference>
<evidence type="ECO:0000313" key="6">
    <source>
        <dbReference type="RefSeq" id="XP_026676307.1"/>
    </source>
</evidence>
<dbReference type="GO" id="GO:0006529">
    <property type="term" value="P:asparagine biosynthetic process"/>
    <property type="evidence" value="ECO:0007669"/>
    <property type="project" value="UniProtKB-KW"/>
</dbReference>
<dbReference type="Gene3D" id="3.40.50.620">
    <property type="entry name" value="HUPs"/>
    <property type="match status" value="1"/>
</dbReference>
<dbReference type="CDD" id="cd01991">
    <property type="entry name" value="Asn_synthase_B_C"/>
    <property type="match status" value="1"/>
</dbReference>
<evidence type="ECO:0000256" key="3">
    <source>
        <dbReference type="ARBA" id="ARBA00022962"/>
    </source>
</evidence>